<dbReference type="Proteomes" id="UP000708576">
    <property type="component" value="Unassembled WGS sequence"/>
</dbReference>
<sequence>MNEIKLYKLYFATVCGLILISCNNHQEYDSNEEINVLNDVFVELMGTDNYYMPLPAPPYPYSLELCENNEDSMKYLRWENEISTLMVNPKEDSLDLVIAFSDTLISPDNYEHEGILNRIKHIQSYLPDSIDGSVILPMLNFLIDSTKYELQDGLIGKITDTGRYKLRELNQLRKEYPRYKNMVSFRFIGDLRLSRVIFNEERTHAVFYQEYICGAECGAGDLIWVKKQQEQWTIVWRINLWVS</sequence>
<evidence type="ECO:0008006" key="3">
    <source>
        <dbReference type="Google" id="ProtNLM"/>
    </source>
</evidence>
<accession>A0ABS5K0X4</accession>
<dbReference type="RefSeq" id="WP_212219448.1">
    <property type="nucleotide sequence ID" value="NZ_JAGUCO010000030.1"/>
</dbReference>
<comment type="caution">
    <text evidence="1">The sequence shown here is derived from an EMBL/GenBank/DDBJ whole genome shotgun (WGS) entry which is preliminary data.</text>
</comment>
<protein>
    <recommendedName>
        <fullName evidence="3">DUF4829 domain-containing protein</fullName>
    </recommendedName>
</protein>
<evidence type="ECO:0000313" key="1">
    <source>
        <dbReference type="EMBL" id="MBS2100830.1"/>
    </source>
</evidence>
<proteinExistence type="predicted"/>
<name>A0ABS5K0X4_9BACT</name>
<evidence type="ECO:0000313" key="2">
    <source>
        <dbReference type="Proteomes" id="UP000708576"/>
    </source>
</evidence>
<dbReference type="EMBL" id="JAGUCO010000030">
    <property type="protein sequence ID" value="MBS2100830.1"/>
    <property type="molecule type" value="Genomic_DNA"/>
</dbReference>
<gene>
    <name evidence="1" type="ORF">KEM10_21265</name>
</gene>
<organism evidence="1 2">
    <name type="scientific">Carboxylicivirga linearis</name>
    <dbReference type="NCBI Taxonomy" id="1628157"/>
    <lineage>
        <taxon>Bacteria</taxon>
        <taxon>Pseudomonadati</taxon>
        <taxon>Bacteroidota</taxon>
        <taxon>Bacteroidia</taxon>
        <taxon>Marinilabiliales</taxon>
        <taxon>Marinilabiliaceae</taxon>
        <taxon>Carboxylicivirga</taxon>
    </lineage>
</organism>
<dbReference type="PROSITE" id="PS51257">
    <property type="entry name" value="PROKAR_LIPOPROTEIN"/>
    <property type="match status" value="1"/>
</dbReference>
<keyword evidence="2" id="KW-1185">Reference proteome</keyword>
<reference evidence="1 2" key="1">
    <citation type="journal article" date="2015" name="Int. J. Syst. Evol. Microbiol.">
        <title>Carboxylicivirga linearis sp. nov., isolated from a sea cucumber culture pond.</title>
        <authorList>
            <person name="Wang F.Q."/>
            <person name="Zhou Y.X."/>
            <person name="Lin X.Z."/>
            <person name="Chen G.J."/>
            <person name="Du Z.J."/>
        </authorList>
    </citation>
    <scope>NUCLEOTIDE SEQUENCE [LARGE SCALE GENOMIC DNA]</scope>
    <source>
        <strain evidence="1 2">FB218</strain>
    </source>
</reference>